<proteinExistence type="inferred from homology"/>
<dbReference type="InterPro" id="IPR035386">
    <property type="entry name" value="Arm-DNA-bind_5"/>
</dbReference>
<dbReference type="PANTHER" id="PTHR30349">
    <property type="entry name" value="PHAGE INTEGRASE-RELATED"/>
    <property type="match status" value="1"/>
</dbReference>
<dbReference type="Gene3D" id="1.10.443.10">
    <property type="entry name" value="Intergrase catalytic core"/>
    <property type="match status" value="1"/>
</dbReference>
<dbReference type="InterPro" id="IPR025269">
    <property type="entry name" value="SAM-like_dom"/>
</dbReference>
<evidence type="ECO:0000259" key="4">
    <source>
        <dbReference type="PROSITE" id="PS51898"/>
    </source>
</evidence>
<evidence type="ECO:0000313" key="6">
    <source>
        <dbReference type="Proteomes" id="UP000503278"/>
    </source>
</evidence>
<evidence type="ECO:0000256" key="3">
    <source>
        <dbReference type="ARBA" id="ARBA00023172"/>
    </source>
</evidence>
<evidence type="ECO:0000313" key="5">
    <source>
        <dbReference type="EMBL" id="QJD97344.1"/>
    </source>
</evidence>
<dbReference type="Gene3D" id="1.10.150.130">
    <property type="match status" value="1"/>
</dbReference>
<dbReference type="AlphaFoldDB" id="A0A7L5E6E4"/>
<dbReference type="EMBL" id="CP051682">
    <property type="protein sequence ID" value="QJD97344.1"/>
    <property type="molecule type" value="Genomic_DNA"/>
</dbReference>
<organism evidence="5 6">
    <name type="scientific">Mucilaginibacter robiniae</name>
    <dbReference type="NCBI Taxonomy" id="2728022"/>
    <lineage>
        <taxon>Bacteria</taxon>
        <taxon>Pseudomonadati</taxon>
        <taxon>Bacteroidota</taxon>
        <taxon>Sphingobacteriia</taxon>
        <taxon>Sphingobacteriales</taxon>
        <taxon>Sphingobacteriaceae</taxon>
        <taxon>Mucilaginibacter</taxon>
    </lineage>
</organism>
<dbReference type="Pfam" id="PF17293">
    <property type="entry name" value="Arm-DNA-bind_5"/>
    <property type="match status" value="1"/>
</dbReference>
<evidence type="ECO:0000256" key="1">
    <source>
        <dbReference type="ARBA" id="ARBA00008857"/>
    </source>
</evidence>
<dbReference type="GO" id="GO:0003677">
    <property type="term" value="F:DNA binding"/>
    <property type="evidence" value="ECO:0007669"/>
    <property type="project" value="UniProtKB-KW"/>
</dbReference>
<keyword evidence="3" id="KW-0233">DNA recombination</keyword>
<dbReference type="InterPro" id="IPR002104">
    <property type="entry name" value="Integrase_catalytic"/>
</dbReference>
<dbReference type="Proteomes" id="UP000503278">
    <property type="component" value="Chromosome"/>
</dbReference>
<accession>A0A7L5E6E4</accession>
<dbReference type="RefSeq" id="WP_169609437.1">
    <property type="nucleotide sequence ID" value="NZ_CP051682.1"/>
</dbReference>
<dbReference type="InterPro" id="IPR010998">
    <property type="entry name" value="Integrase_recombinase_N"/>
</dbReference>
<comment type="similarity">
    <text evidence="1">Belongs to the 'phage' integrase family.</text>
</comment>
<sequence>MINNVAILFYLKKRTNSQEEKIPVYVRITYDGQRTELATGQKIQPKFWNPSEERAKGKSDAVNKLNAELNAVELKINDTIRYLKDCGEELTIEKIKNRFQGKTEKPIMLVDVFKEHNRKVAALVNQEFAPATVTRYETTLKHTQDFMLWKYKINDIRVKQIDHRFISEFEFYLRSVRKCNNNSALKYIKNFGKIVRICLASGWITINPFLNYKIRIKKVDRPFLSREELETMAQKTFVSSRLEQVRDIFLFSCYTGLAYIDVQKLKRSEIVSGHDGEQWIFTSRQKTDTPSRIPLMPYALGVIEKYRDHPQCEMEGRLLPILTNQKMNAYLKEIADLCGIDKDLTFHIARHTFATTVTLLNGVPIESVSKMLGHTNIKTTQHYARILDLKVGEDMGALRKKLQTP</sequence>
<dbReference type="SUPFAM" id="SSF56349">
    <property type="entry name" value="DNA breaking-rejoining enzymes"/>
    <property type="match status" value="1"/>
</dbReference>
<dbReference type="GO" id="GO:0015074">
    <property type="term" value="P:DNA integration"/>
    <property type="evidence" value="ECO:0007669"/>
    <property type="project" value="InterPro"/>
</dbReference>
<keyword evidence="2" id="KW-0238">DNA-binding</keyword>
<feature type="domain" description="Tyr recombinase" evidence="4">
    <location>
        <begin position="219"/>
        <end position="403"/>
    </location>
</feature>
<keyword evidence="6" id="KW-1185">Reference proteome</keyword>
<dbReference type="Pfam" id="PF13102">
    <property type="entry name" value="Phage_int_SAM_5"/>
    <property type="match status" value="1"/>
</dbReference>
<dbReference type="PANTHER" id="PTHR30349:SF64">
    <property type="entry name" value="PROPHAGE INTEGRASE INTD-RELATED"/>
    <property type="match status" value="1"/>
</dbReference>
<protein>
    <submittedName>
        <fullName evidence="5">Site-specific integrase</fullName>
    </submittedName>
</protein>
<name>A0A7L5E6E4_9SPHI</name>
<dbReference type="KEGG" id="mrob:HH214_16455"/>
<dbReference type="InterPro" id="IPR011010">
    <property type="entry name" value="DNA_brk_join_enz"/>
</dbReference>
<dbReference type="CDD" id="cd01185">
    <property type="entry name" value="INTN1_C_like"/>
    <property type="match status" value="1"/>
</dbReference>
<evidence type="ECO:0000256" key="2">
    <source>
        <dbReference type="ARBA" id="ARBA00023125"/>
    </source>
</evidence>
<dbReference type="Pfam" id="PF00589">
    <property type="entry name" value="Phage_integrase"/>
    <property type="match status" value="1"/>
</dbReference>
<reference evidence="5 6" key="1">
    <citation type="submission" date="2020-04" db="EMBL/GenBank/DDBJ databases">
        <title>Genome sequencing of novel species.</title>
        <authorList>
            <person name="Heo J."/>
            <person name="Kim S.-J."/>
            <person name="Kim J.-S."/>
            <person name="Hong S.-B."/>
            <person name="Kwon S.-W."/>
        </authorList>
    </citation>
    <scope>NUCLEOTIDE SEQUENCE [LARGE SCALE GENOMIC DNA]</scope>
    <source>
        <strain evidence="5 6">F39-2</strain>
    </source>
</reference>
<gene>
    <name evidence="5" type="ORF">HH214_16455</name>
</gene>
<dbReference type="InterPro" id="IPR050090">
    <property type="entry name" value="Tyrosine_recombinase_XerCD"/>
</dbReference>
<dbReference type="InterPro" id="IPR013762">
    <property type="entry name" value="Integrase-like_cat_sf"/>
</dbReference>
<dbReference type="GO" id="GO:0006310">
    <property type="term" value="P:DNA recombination"/>
    <property type="evidence" value="ECO:0007669"/>
    <property type="project" value="UniProtKB-KW"/>
</dbReference>
<dbReference type="PROSITE" id="PS51898">
    <property type="entry name" value="TYR_RECOMBINASE"/>
    <property type="match status" value="1"/>
</dbReference>